<comment type="caution">
    <text evidence="1">The sequence shown here is derived from an EMBL/GenBank/DDBJ whole genome shotgun (WGS) entry which is preliminary data.</text>
</comment>
<organism evidence="1 2">
    <name type="scientific">Persea americana</name>
    <name type="common">Avocado</name>
    <dbReference type="NCBI Taxonomy" id="3435"/>
    <lineage>
        <taxon>Eukaryota</taxon>
        <taxon>Viridiplantae</taxon>
        <taxon>Streptophyta</taxon>
        <taxon>Embryophyta</taxon>
        <taxon>Tracheophyta</taxon>
        <taxon>Spermatophyta</taxon>
        <taxon>Magnoliopsida</taxon>
        <taxon>Magnoliidae</taxon>
        <taxon>Laurales</taxon>
        <taxon>Lauraceae</taxon>
        <taxon>Persea</taxon>
    </lineage>
</organism>
<dbReference type="EMBL" id="CM056810">
    <property type="protein sequence ID" value="KAJ8646232.1"/>
    <property type="molecule type" value="Genomic_DNA"/>
</dbReference>
<reference evidence="1 2" key="1">
    <citation type="journal article" date="2022" name="Hortic Res">
        <title>A haplotype resolved chromosomal level avocado genome allows analysis of novel avocado genes.</title>
        <authorList>
            <person name="Nath O."/>
            <person name="Fletcher S.J."/>
            <person name="Hayward A."/>
            <person name="Shaw L.M."/>
            <person name="Masouleh A.K."/>
            <person name="Furtado A."/>
            <person name="Henry R.J."/>
            <person name="Mitter N."/>
        </authorList>
    </citation>
    <scope>NUCLEOTIDE SEQUENCE [LARGE SCALE GENOMIC DNA]</scope>
    <source>
        <strain evidence="2">cv. Hass</strain>
    </source>
</reference>
<sequence>MKRRTRPNKLTLPFLLEACSQLLDLRRGKQIQANVVKNGVDSDIYIHNTLIRFYGSCKEISDACWVFDGMCFKTVVSWNSIISGAWKSKCGEVGSFSSDSNRSCCESSTRIKIWERGVVEKLEETPSSQERAFCREMLGADDTRSW</sequence>
<dbReference type="Proteomes" id="UP001234297">
    <property type="component" value="Chromosome 2"/>
</dbReference>
<proteinExistence type="predicted"/>
<protein>
    <submittedName>
        <fullName evidence="1">Uncharacterized protein</fullName>
    </submittedName>
</protein>
<accession>A0ACC2MM43</accession>
<evidence type="ECO:0000313" key="1">
    <source>
        <dbReference type="EMBL" id="KAJ8646232.1"/>
    </source>
</evidence>
<keyword evidence="2" id="KW-1185">Reference proteome</keyword>
<gene>
    <name evidence="1" type="ORF">MRB53_007980</name>
</gene>
<name>A0ACC2MM43_PERAE</name>
<evidence type="ECO:0000313" key="2">
    <source>
        <dbReference type="Proteomes" id="UP001234297"/>
    </source>
</evidence>